<feature type="compositionally biased region" description="Basic and acidic residues" evidence="2">
    <location>
        <begin position="73"/>
        <end position="87"/>
    </location>
</feature>
<evidence type="ECO:0000313" key="5">
    <source>
        <dbReference type="Proteomes" id="UP001604336"/>
    </source>
</evidence>
<dbReference type="InterPro" id="IPR001841">
    <property type="entry name" value="Znf_RING"/>
</dbReference>
<dbReference type="Proteomes" id="UP001604336">
    <property type="component" value="Unassembled WGS sequence"/>
</dbReference>
<dbReference type="AlphaFoldDB" id="A0ABD1PN34"/>
<gene>
    <name evidence="4" type="ORF">Adt_41131</name>
</gene>
<dbReference type="InterPro" id="IPR039780">
    <property type="entry name" value="Mot2"/>
</dbReference>
<protein>
    <submittedName>
        <fullName evidence="4">RING/U-box superfamily protein</fullName>
    </submittedName>
</protein>
<dbReference type="SUPFAM" id="SSF57850">
    <property type="entry name" value="RING/U-box"/>
    <property type="match status" value="1"/>
</dbReference>
<dbReference type="InterPro" id="IPR039515">
    <property type="entry name" value="NOT4_mRING-HC-C4C4"/>
</dbReference>
<organism evidence="4 5">
    <name type="scientific">Abeliophyllum distichum</name>
    <dbReference type="NCBI Taxonomy" id="126358"/>
    <lineage>
        <taxon>Eukaryota</taxon>
        <taxon>Viridiplantae</taxon>
        <taxon>Streptophyta</taxon>
        <taxon>Embryophyta</taxon>
        <taxon>Tracheophyta</taxon>
        <taxon>Spermatophyta</taxon>
        <taxon>Magnoliopsida</taxon>
        <taxon>eudicotyledons</taxon>
        <taxon>Gunneridae</taxon>
        <taxon>Pentapetalae</taxon>
        <taxon>asterids</taxon>
        <taxon>lamiids</taxon>
        <taxon>Lamiales</taxon>
        <taxon>Oleaceae</taxon>
        <taxon>Forsythieae</taxon>
        <taxon>Abeliophyllum</taxon>
    </lineage>
</organism>
<dbReference type="PANTHER" id="PTHR12603:SF0">
    <property type="entry name" value="CCR4-NOT TRANSCRIPTION COMPLEX SUBUNIT 4"/>
    <property type="match status" value="1"/>
</dbReference>
<accession>A0ABD1PN34</accession>
<dbReference type="EMBL" id="JBFOLK010000013">
    <property type="protein sequence ID" value="KAL2465280.1"/>
    <property type="molecule type" value="Genomic_DNA"/>
</dbReference>
<dbReference type="PANTHER" id="PTHR12603">
    <property type="entry name" value="CCR4-NOT TRANSCRIPTION COMPLEX RELATED"/>
    <property type="match status" value="1"/>
</dbReference>
<dbReference type="GO" id="GO:0008270">
    <property type="term" value="F:zinc ion binding"/>
    <property type="evidence" value="ECO:0007669"/>
    <property type="project" value="UniProtKB-KW"/>
</dbReference>
<feature type="compositionally biased region" description="Polar residues" evidence="2">
    <location>
        <begin position="1"/>
        <end position="18"/>
    </location>
</feature>
<dbReference type="PROSITE" id="PS50089">
    <property type="entry name" value="ZF_RING_2"/>
    <property type="match status" value="1"/>
</dbReference>
<dbReference type="Pfam" id="PF14570">
    <property type="entry name" value="zf-RING_4"/>
    <property type="match status" value="1"/>
</dbReference>
<dbReference type="FunFam" id="3.30.40.10:FF:000383">
    <property type="entry name" value="RING/U-box superfamily protein"/>
    <property type="match status" value="1"/>
</dbReference>
<keyword evidence="1" id="KW-0479">Metal-binding</keyword>
<evidence type="ECO:0000313" key="4">
    <source>
        <dbReference type="EMBL" id="KAL2465280.1"/>
    </source>
</evidence>
<feature type="compositionally biased region" description="Basic residues" evidence="2">
    <location>
        <begin position="22"/>
        <end position="35"/>
    </location>
</feature>
<keyword evidence="5" id="KW-1185">Reference proteome</keyword>
<dbReference type="CDD" id="cd16618">
    <property type="entry name" value="mRING-HC-C4C4_CNOT4"/>
    <property type="match status" value="1"/>
</dbReference>
<evidence type="ECO:0000259" key="3">
    <source>
        <dbReference type="PROSITE" id="PS50089"/>
    </source>
</evidence>
<evidence type="ECO:0000256" key="2">
    <source>
        <dbReference type="SAM" id="MobiDB-lite"/>
    </source>
</evidence>
<feature type="region of interest" description="Disordered" evidence="2">
    <location>
        <begin position="1"/>
        <end position="120"/>
    </location>
</feature>
<sequence>MISDSIPNASMTLASSNPKDYAKKKRVNRSAKLKQCKLDARRDQWLSQVKNNSSHKEEVSGGGGKHGGPSVHLDNERGRRQTEKLEMKSTIAEENCGDGLSMHHYSDLESSPANSPTSSVLCSNDSGVNFTGSVGAWMIGRLWPMPWPATNGKQKEHSPESGSDSLVLDKHANAAQSDSRSELSNRSGSSIEITKSKSECVGAATRRFPVNCQAWRPDDAFRPQGLPSLSKQYSFPLNSERHFGRGASAWGCKIVRPVPTPCPICCEDLDFTDSTFIPCLCGFRLCLFCHKRILEEDGRCPGCRNQYDYEPVEGEATLDGGILTFRLARSGSMISRS</sequence>
<comment type="caution">
    <text evidence="4">The sequence shown here is derived from an EMBL/GenBank/DDBJ whole genome shotgun (WGS) entry which is preliminary data.</text>
</comment>
<feature type="compositionally biased region" description="Polar residues" evidence="2">
    <location>
        <begin position="108"/>
        <end position="120"/>
    </location>
</feature>
<keyword evidence="1" id="KW-0862">Zinc</keyword>
<keyword evidence="1" id="KW-0863">Zinc-finger</keyword>
<feature type="domain" description="RING-type" evidence="3">
    <location>
        <begin position="262"/>
        <end position="304"/>
    </location>
</feature>
<dbReference type="InterPro" id="IPR013083">
    <property type="entry name" value="Znf_RING/FYVE/PHD"/>
</dbReference>
<dbReference type="Gene3D" id="3.30.40.10">
    <property type="entry name" value="Zinc/RING finger domain, C3HC4 (zinc finger)"/>
    <property type="match status" value="1"/>
</dbReference>
<name>A0ABD1PN34_9LAMI</name>
<reference evidence="5" key="1">
    <citation type="submission" date="2024-07" db="EMBL/GenBank/DDBJ databases">
        <title>Two chromosome-level genome assemblies of Korean endemic species Abeliophyllum distichum and Forsythia ovata (Oleaceae).</title>
        <authorList>
            <person name="Jang H."/>
        </authorList>
    </citation>
    <scope>NUCLEOTIDE SEQUENCE [LARGE SCALE GENOMIC DNA]</scope>
</reference>
<evidence type="ECO:0000256" key="1">
    <source>
        <dbReference type="PROSITE-ProRule" id="PRU00175"/>
    </source>
</evidence>
<proteinExistence type="predicted"/>